<keyword evidence="4" id="KW-1185">Reference proteome</keyword>
<protein>
    <submittedName>
        <fullName evidence="3">Alpha/beta hydrolase</fullName>
    </submittedName>
</protein>
<dbReference type="RefSeq" id="WP_083215939.1">
    <property type="nucleotide sequence ID" value="NZ_CP023449.1"/>
</dbReference>
<dbReference type="InterPro" id="IPR029058">
    <property type="entry name" value="AB_hydrolase_fold"/>
</dbReference>
<evidence type="ECO:0000313" key="3">
    <source>
        <dbReference type="EMBL" id="PCE41171.1"/>
    </source>
</evidence>
<dbReference type="PANTHER" id="PTHR43798:SF31">
    <property type="entry name" value="AB HYDROLASE SUPERFAMILY PROTEIN YCLE"/>
    <property type="match status" value="1"/>
</dbReference>
<comment type="caution">
    <text evidence="3">The sequence shown here is derived from an EMBL/GenBank/DDBJ whole genome shotgun (WGS) entry which is preliminary data.</text>
</comment>
<accession>A0A2A4FUV2</accession>
<organism evidence="3 4">
    <name type="scientific">Rhizorhabdus dicambivorans</name>
    <dbReference type="NCBI Taxonomy" id="1850238"/>
    <lineage>
        <taxon>Bacteria</taxon>
        <taxon>Pseudomonadati</taxon>
        <taxon>Pseudomonadota</taxon>
        <taxon>Alphaproteobacteria</taxon>
        <taxon>Sphingomonadales</taxon>
        <taxon>Sphingomonadaceae</taxon>
        <taxon>Rhizorhabdus</taxon>
    </lineage>
</organism>
<dbReference type="SUPFAM" id="SSF53474">
    <property type="entry name" value="alpha/beta-Hydrolases"/>
    <property type="match status" value="1"/>
</dbReference>
<evidence type="ECO:0000256" key="1">
    <source>
        <dbReference type="ARBA" id="ARBA00022801"/>
    </source>
</evidence>
<keyword evidence="1 3" id="KW-0378">Hydrolase</keyword>
<dbReference type="InterPro" id="IPR000073">
    <property type="entry name" value="AB_hydrolase_1"/>
</dbReference>
<dbReference type="PANTHER" id="PTHR43798">
    <property type="entry name" value="MONOACYLGLYCEROL LIPASE"/>
    <property type="match status" value="1"/>
</dbReference>
<dbReference type="InterPro" id="IPR050266">
    <property type="entry name" value="AB_hydrolase_sf"/>
</dbReference>
<dbReference type="Gene3D" id="3.40.50.1820">
    <property type="entry name" value="alpha/beta hydrolase"/>
    <property type="match status" value="1"/>
</dbReference>
<dbReference type="EMBL" id="NWUF01000018">
    <property type="protein sequence ID" value="PCE41171.1"/>
    <property type="molecule type" value="Genomic_DNA"/>
</dbReference>
<dbReference type="Pfam" id="PF00561">
    <property type="entry name" value="Abhydrolase_1"/>
    <property type="match status" value="1"/>
</dbReference>
<feature type="domain" description="AB hydrolase-1" evidence="2">
    <location>
        <begin position="24"/>
        <end position="161"/>
    </location>
</feature>
<dbReference type="GO" id="GO:0016787">
    <property type="term" value="F:hydrolase activity"/>
    <property type="evidence" value="ECO:0007669"/>
    <property type="project" value="UniProtKB-KW"/>
</dbReference>
<evidence type="ECO:0000313" key="4">
    <source>
        <dbReference type="Proteomes" id="UP000218934"/>
    </source>
</evidence>
<gene>
    <name evidence="3" type="ORF">COO09_16865</name>
</gene>
<reference evidence="3 4" key="1">
    <citation type="submission" date="2017-09" db="EMBL/GenBank/DDBJ databases">
        <title>The Catabolism of 3,6-Dichlorosalicylic acid is Initiated by the Cytochrome P450 Monooxygenase DsmABC in Rhizorhabdus dicambivorans Ndbn-20.</title>
        <authorList>
            <person name="Na L."/>
        </authorList>
    </citation>
    <scope>NUCLEOTIDE SEQUENCE [LARGE SCALE GENOMIC DNA]</scope>
    <source>
        <strain evidence="3 4">Ndbn-20m</strain>
    </source>
</reference>
<dbReference type="KEGG" id="rdi:CMV14_16195"/>
<sequence>MTDLTLRNGTQKLAVSLFGNPDGPPVVFLHGVSLSRDTWAEVANGLAQDYQIWTLDFRGHGHSDHADGYSLDDYVSDARTLLKMIDRPATLVGHSLGGCVAGVLAQSAVTNISGVFLEDPPWYLGEPGEWARSVYPRLFTMVRAQQADWQEKGEPLQTYYDFFANAPSPAGGRASDHISHRHLLSHASSLQRQDNRCWGDDGSVVQGSVLAEIDTTAKILCPVTLLQGDPAYGAAFLDGHENRFKQANPDARVVGFPGIGHNIHRTVASAPLFLAELRALLSKVAR</sequence>
<dbReference type="OrthoDB" id="9804723at2"/>
<dbReference type="GO" id="GO:0016020">
    <property type="term" value="C:membrane"/>
    <property type="evidence" value="ECO:0007669"/>
    <property type="project" value="TreeGrafter"/>
</dbReference>
<evidence type="ECO:0000259" key="2">
    <source>
        <dbReference type="Pfam" id="PF00561"/>
    </source>
</evidence>
<dbReference type="AlphaFoldDB" id="A0A2A4FUV2"/>
<dbReference type="Proteomes" id="UP000218934">
    <property type="component" value="Unassembled WGS sequence"/>
</dbReference>
<proteinExistence type="predicted"/>
<name>A0A2A4FUV2_9SPHN</name>